<name>A0ABR6RG16_9BURK</name>
<dbReference type="Proteomes" id="UP000562492">
    <property type="component" value="Unassembled WGS sequence"/>
</dbReference>
<feature type="transmembrane region" description="Helical" evidence="1">
    <location>
        <begin position="31"/>
        <end position="48"/>
    </location>
</feature>
<keyword evidence="1" id="KW-0472">Membrane</keyword>
<feature type="transmembrane region" description="Helical" evidence="1">
    <location>
        <begin position="60"/>
        <end position="82"/>
    </location>
</feature>
<reference evidence="2 3" key="1">
    <citation type="submission" date="2020-08" db="EMBL/GenBank/DDBJ databases">
        <title>Functional genomics of gut bacteria from endangered species of beetles.</title>
        <authorList>
            <person name="Carlos-Shanley C."/>
        </authorList>
    </citation>
    <scope>NUCLEOTIDE SEQUENCE [LARGE SCALE GENOMIC DNA]</scope>
    <source>
        <strain evidence="2 3">S00124</strain>
    </source>
</reference>
<evidence type="ECO:0000313" key="3">
    <source>
        <dbReference type="Proteomes" id="UP000562492"/>
    </source>
</evidence>
<dbReference type="EMBL" id="JACHKZ010000011">
    <property type="protein sequence ID" value="MBB6578107.1"/>
    <property type="molecule type" value="Genomic_DNA"/>
</dbReference>
<evidence type="ECO:0000313" key="2">
    <source>
        <dbReference type="EMBL" id="MBB6578107.1"/>
    </source>
</evidence>
<keyword evidence="3" id="KW-1185">Reference proteome</keyword>
<dbReference type="RefSeq" id="WP_184708238.1">
    <property type="nucleotide sequence ID" value="NZ_JACHKZ010000011.1"/>
</dbReference>
<gene>
    <name evidence="2" type="ORF">HNP33_002182</name>
</gene>
<accession>A0ABR6RG16</accession>
<proteinExistence type="predicted"/>
<protein>
    <submittedName>
        <fullName evidence="2">Membrane protein</fullName>
    </submittedName>
</protein>
<keyword evidence="1" id="KW-0812">Transmembrane</keyword>
<comment type="caution">
    <text evidence="2">The sequence shown here is derived from an EMBL/GenBank/DDBJ whole genome shotgun (WGS) entry which is preliminary data.</text>
</comment>
<evidence type="ECO:0000256" key="1">
    <source>
        <dbReference type="SAM" id="Phobius"/>
    </source>
</evidence>
<sequence>MNTANKSASPEATPSDPSAAFASIRLNAAKLWVLLVLVLSTFACLYWAPQLDAVWGAGAAYRYAASGLPVLYVLLLVAYAWYLRLHPEKDVQ</sequence>
<organism evidence="2 3">
    <name type="scientific">Comamonas odontotermitis</name>
    <dbReference type="NCBI Taxonomy" id="379895"/>
    <lineage>
        <taxon>Bacteria</taxon>
        <taxon>Pseudomonadati</taxon>
        <taxon>Pseudomonadota</taxon>
        <taxon>Betaproteobacteria</taxon>
        <taxon>Burkholderiales</taxon>
        <taxon>Comamonadaceae</taxon>
        <taxon>Comamonas</taxon>
    </lineage>
</organism>
<keyword evidence="1" id="KW-1133">Transmembrane helix</keyword>